<dbReference type="GO" id="GO:0016787">
    <property type="term" value="F:hydrolase activity"/>
    <property type="evidence" value="ECO:0007669"/>
    <property type="project" value="UniProtKB-KW"/>
</dbReference>
<name>A0ABV1F0P5_9BACI</name>
<dbReference type="EMBL" id="JBBMFN010000038">
    <property type="protein sequence ID" value="MEQ2466949.1"/>
    <property type="molecule type" value="Genomic_DNA"/>
</dbReference>
<dbReference type="InterPro" id="IPR011048">
    <property type="entry name" value="Haem_d1_sf"/>
</dbReference>
<keyword evidence="3" id="KW-1185">Reference proteome</keyword>
<comment type="similarity">
    <text evidence="1">Belongs to the cycloisomerase 2 family.</text>
</comment>
<dbReference type="SUPFAM" id="SSF51004">
    <property type="entry name" value="C-terminal (heme d1) domain of cytochrome cd1-nitrite reductase"/>
    <property type="match status" value="1"/>
</dbReference>
<evidence type="ECO:0000256" key="1">
    <source>
        <dbReference type="ARBA" id="ARBA00005564"/>
    </source>
</evidence>
<evidence type="ECO:0000313" key="2">
    <source>
        <dbReference type="EMBL" id="MEQ2466949.1"/>
    </source>
</evidence>
<reference evidence="2 3" key="1">
    <citation type="submission" date="2024-03" db="EMBL/GenBank/DDBJ databases">
        <title>Human intestinal bacterial collection.</title>
        <authorList>
            <person name="Pauvert C."/>
            <person name="Hitch T.C.A."/>
            <person name="Clavel T."/>
        </authorList>
    </citation>
    <scope>NUCLEOTIDE SEQUENCE [LARGE SCALE GENOMIC DNA]</scope>
    <source>
        <strain evidence="2 3">CLA-SR-H024</strain>
    </source>
</reference>
<dbReference type="Proteomes" id="UP001465426">
    <property type="component" value="Unassembled WGS sequence"/>
</dbReference>
<gene>
    <name evidence="2" type="ORF">WMO63_14920</name>
</gene>
<dbReference type="EC" id="3.1.1.-" evidence="2"/>
<organism evidence="2 3">
    <name type="scientific">Niallia hominis</name>
    <dbReference type="NCBI Taxonomy" id="3133173"/>
    <lineage>
        <taxon>Bacteria</taxon>
        <taxon>Bacillati</taxon>
        <taxon>Bacillota</taxon>
        <taxon>Bacilli</taxon>
        <taxon>Bacillales</taxon>
        <taxon>Bacillaceae</taxon>
        <taxon>Niallia</taxon>
    </lineage>
</organism>
<proteinExistence type="inferred from homology"/>
<protein>
    <submittedName>
        <fullName evidence="2">Lactonase family protein</fullName>
        <ecNumber evidence="2">3.1.1.-</ecNumber>
    </submittedName>
</protein>
<accession>A0ABV1F0P5</accession>
<dbReference type="InterPro" id="IPR019405">
    <property type="entry name" value="Lactonase_7-beta_prop"/>
</dbReference>
<dbReference type="InterPro" id="IPR015943">
    <property type="entry name" value="WD40/YVTN_repeat-like_dom_sf"/>
</dbReference>
<evidence type="ECO:0000313" key="3">
    <source>
        <dbReference type="Proteomes" id="UP001465426"/>
    </source>
</evidence>
<dbReference type="PANTHER" id="PTHR30344:SF1">
    <property type="entry name" value="6-PHOSPHOGLUCONOLACTONASE"/>
    <property type="match status" value="1"/>
</dbReference>
<dbReference type="InterPro" id="IPR050282">
    <property type="entry name" value="Cycloisomerase_2"/>
</dbReference>
<dbReference type="PANTHER" id="PTHR30344">
    <property type="entry name" value="6-PHOSPHOGLUCONOLACTONASE-RELATED"/>
    <property type="match status" value="1"/>
</dbReference>
<dbReference type="RefSeq" id="WP_349205028.1">
    <property type="nucleotide sequence ID" value="NZ_JBBMFN010000038.1"/>
</dbReference>
<keyword evidence="2" id="KW-0378">Hydrolase</keyword>
<comment type="caution">
    <text evidence="2">The sequence shown here is derived from an EMBL/GenBank/DDBJ whole genome shotgun (WGS) entry which is preliminary data.</text>
</comment>
<dbReference type="Gene3D" id="2.130.10.10">
    <property type="entry name" value="YVTN repeat-like/Quinoprotein amine dehydrogenase"/>
    <property type="match status" value="1"/>
</dbReference>
<sequence length="349" mass="38033">MTKFTGYIGTYTKKSSKGIYSFVLDTDAKKITDVSLAAEIENPTYLTITNDNQHLFAVGKEGSTGGVSAYSISADGSLFLINREYSEGASPCHVSVDADKTIVLSANYHKGTAESYSLNTADGSLNRVASIIEHTGTGPNTARQEKPHMHFAGFTPNDQYAVSVDLGTDRVDTYKLVDNKLEEVSSLSVKPGSGPRHIAFHPNGKFAYVMTELSNEVIALSFNSETGAFEELQYISTLPIDFTENSQGSAIHLSSDGNFVYAGNRGHNSISIFQVNSETGQLTFIERTSTEGNWPRDFVLDPTEQFLLASNEQSDTLTLFERDSVTGKLTLLQSEIEAPEPVCVKFLNN</sequence>
<dbReference type="Pfam" id="PF10282">
    <property type="entry name" value="Lactonase"/>
    <property type="match status" value="1"/>
</dbReference>